<dbReference type="RefSeq" id="WP_382221477.1">
    <property type="nucleotide sequence ID" value="NZ_JBHTCA010000004.1"/>
</dbReference>
<sequence length="107" mass="11774">MAPDLFGAIHAQYTGRLLRAPEVRNKVIDGEGHMVPVLCLDIESDSPMRLPIHVEQPYPLDHHAQCQAAARRLTKGMHITVEAPMVGVRLVVANATHIHPQTTQEAS</sequence>
<accession>A0ABW2QN64</accession>
<comment type="caution">
    <text evidence="1">The sequence shown here is derived from an EMBL/GenBank/DDBJ whole genome shotgun (WGS) entry which is preliminary data.</text>
</comment>
<evidence type="ECO:0000313" key="1">
    <source>
        <dbReference type="EMBL" id="MFC7408743.1"/>
    </source>
</evidence>
<organism evidence="1 2">
    <name type="scientific">Hydrogenophaga atypica</name>
    <dbReference type="NCBI Taxonomy" id="249409"/>
    <lineage>
        <taxon>Bacteria</taxon>
        <taxon>Pseudomonadati</taxon>
        <taxon>Pseudomonadota</taxon>
        <taxon>Betaproteobacteria</taxon>
        <taxon>Burkholderiales</taxon>
        <taxon>Comamonadaceae</taxon>
        <taxon>Hydrogenophaga</taxon>
    </lineage>
</organism>
<dbReference type="Proteomes" id="UP001596501">
    <property type="component" value="Unassembled WGS sequence"/>
</dbReference>
<evidence type="ECO:0000313" key="2">
    <source>
        <dbReference type="Proteomes" id="UP001596501"/>
    </source>
</evidence>
<name>A0ABW2QN64_9BURK</name>
<dbReference type="EMBL" id="JBHTCA010000004">
    <property type="protein sequence ID" value="MFC7408743.1"/>
    <property type="molecule type" value="Genomic_DNA"/>
</dbReference>
<reference evidence="2" key="1">
    <citation type="journal article" date="2019" name="Int. J. Syst. Evol. Microbiol.">
        <title>The Global Catalogue of Microorganisms (GCM) 10K type strain sequencing project: providing services to taxonomists for standard genome sequencing and annotation.</title>
        <authorList>
            <consortium name="The Broad Institute Genomics Platform"/>
            <consortium name="The Broad Institute Genome Sequencing Center for Infectious Disease"/>
            <person name="Wu L."/>
            <person name="Ma J."/>
        </authorList>
    </citation>
    <scope>NUCLEOTIDE SEQUENCE [LARGE SCALE GENOMIC DNA]</scope>
    <source>
        <strain evidence="2">CGMCC 1.12371</strain>
    </source>
</reference>
<gene>
    <name evidence="1" type="ORF">ACFQPB_07710</name>
</gene>
<keyword evidence="2" id="KW-1185">Reference proteome</keyword>
<proteinExistence type="predicted"/>
<protein>
    <submittedName>
        <fullName evidence="1">Uncharacterized protein</fullName>
    </submittedName>
</protein>